<keyword evidence="3" id="KW-1185">Reference proteome</keyword>
<evidence type="ECO:0000313" key="2">
    <source>
        <dbReference type="EMBL" id="QJW92596.1"/>
    </source>
</evidence>
<evidence type="ECO:0000313" key="3">
    <source>
        <dbReference type="Proteomes" id="UP000503447"/>
    </source>
</evidence>
<reference evidence="3" key="1">
    <citation type="submission" date="2020-05" db="EMBL/GenBank/DDBJ databases">
        <title>Frigoriglobus tundricola gen. nov., sp. nov., a psychrotolerant cellulolytic planctomycete of the family Gemmataceae with two divergent copies of 16S rRNA gene.</title>
        <authorList>
            <person name="Kulichevskaya I.S."/>
            <person name="Ivanova A.A."/>
            <person name="Naumoff D.G."/>
            <person name="Beletsky A.V."/>
            <person name="Rijpstra W.I.C."/>
            <person name="Sinninghe Damste J.S."/>
            <person name="Mardanov A.V."/>
            <person name="Ravin N.V."/>
            <person name="Dedysh S.N."/>
        </authorList>
    </citation>
    <scope>NUCLEOTIDE SEQUENCE [LARGE SCALE GENOMIC DNA]</scope>
    <source>
        <strain evidence="3">PL17</strain>
    </source>
</reference>
<protein>
    <submittedName>
        <fullName evidence="2">Uncharacterized protein</fullName>
    </submittedName>
</protein>
<feature type="chain" id="PRO_5026735776" evidence="1">
    <location>
        <begin position="21"/>
        <end position="156"/>
    </location>
</feature>
<dbReference type="KEGG" id="ftj:FTUN_0093"/>
<evidence type="ECO:0000256" key="1">
    <source>
        <dbReference type="SAM" id="SignalP"/>
    </source>
</evidence>
<gene>
    <name evidence="2" type="ORF">FTUN_0093</name>
</gene>
<proteinExistence type="predicted"/>
<sequence>MTRVRLGHFILATFVASLLAAAGCSPPPKGTPVSGTVTLPKGASFDKDDNVEITFRPDGDAKSAVGSVITTEKSSSVTFTAKTAGITTGVLPGKYRIGVKITPYAGMPGNKDRKRGFDEGLNQKYKVEKSPLTCEVTADAPNDFTIDLEKGNVKKN</sequence>
<dbReference type="Proteomes" id="UP000503447">
    <property type="component" value="Chromosome"/>
</dbReference>
<dbReference type="EMBL" id="CP053452">
    <property type="protein sequence ID" value="QJW92596.1"/>
    <property type="molecule type" value="Genomic_DNA"/>
</dbReference>
<accession>A0A6M5YH52</accession>
<keyword evidence="1" id="KW-0732">Signal</keyword>
<dbReference type="AlphaFoldDB" id="A0A6M5YH52"/>
<name>A0A6M5YH52_9BACT</name>
<dbReference type="RefSeq" id="WP_171468959.1">
    <property type="nucleotide sequence ID" value="NZ_CP053452.2"/>
</dbReference>
<dbReference type="PROSITE" id="PS51257">
    <property type="entry name" value="PROKAR_LIPOPROTEIN"/>
    <property type="match status" value="1"/>
</dbReference>
<feature type="signal peptide" evidence="1">
    <location>
        <begin position="1"/>
        <end position="20"/>
    </location>
</feature>
<organism evidence="2 3">
    <name type="scientific">Frigoriglobus tundricola</name>
    <dbReference type="NCBI Taxonomy" id="2774151"/>
    <lineage>
        <taxon>Bacteria</taxon>
        <taxon>Pseudomonadati</taxon>
        <taxon>Planctomycetota</taxon>
        <taxon>Planctomycetia</taxon>
        <taxon>Gemmatales</taxon>
        <taxon>Gemmataceae</taxon>
        <taxon>Frigoriglobus</taxon>
    </lineage>
</organism>